<evidence type="ECO:0000256" key="5">
    <source>
        <dbReference type="SAM" id="MobiDB-lite"/>
    </source>
</evidence>
<sequence>MRAKKMSNEPSKSKRFRTFWSETIGRSSSRLSTSTMPPHLPPSLLSPPGELNVAVTAVNTSGAPNNLPSTVKRPTTSDLASDPLALSAIPSNLQTSLPPTNEPPSLSEIIPAVTNDPWNRLRVSLQGLGRAPGLFPHLASAAGILFECFERVEMAARNQQDYEELARELADLVQSIAEHTKESTALSMTKCISGITMWVVSSPIMLEIYTADREIKQQAKEIQNRRTQAIAGRLPVVKEDEEDVMRRYRQIRSLFIQLQTNLSVSTWSIANAQLVNTLLEGLNPVKQAAYDSALASTVSRRPCTEGTRTEVLSNLDKWLHKPNAPAVYWMNGMAGTGKTTIAVTFSEALEQGKQLAASFFCTRTTPDCRQATKIIPTIAYQLARYSAPFQSSLCGILGDEPDLGSKNIEKQFERLLRDPLVAEGVKDTIPGKLVVVIDALDECEDCAGVEIILEMLFRHAKDMPLRFFVTSRPEPEIYRRMMLDPKFREAMHLHDIEATLVQADIELYLKEELEFMSPTSSQIEELAERSSSLFIYAATLVRYVRLGVRFADPQKRLQSVLSLTPESTKRHAEIDALYTAILNSALEESRMEEKEAEDVKLVLRTVLFAQEPISVETIAALSGIDDPQQVTFALQPLRSVLHQSEETKLVSTLHASFPDFMLSSDRSKSFFCDIISHSQLLAERCFAAMKEQLRFNICELESSFVPDENVDNLEGRIQQNISPVLAYACRYWGIHLALAPESDNLMVMLEKFVSRRLLFWMEVLSLRRELAIGLETMLKANLWLNRARSPFPGLALLVEDSRNFVTGFASISALRSTPHIYISLLPFCPRSSAVFKNYWKRTRGLLDLKGSLLEHREGAALATWRVGEGVYSIEQSPDGARVAIACTDSTVRIINTYDGTSLLEPLQGHTDRVPSVAFSPDGKFVATGSSDATVRIWNAYNGTLIAGPMEGHTSAVMSVFFSPDGKLLVSGSADKTIRIWSADNGILLLDPLEGHEGIIYSIAISPDSTIIASAVEDWTVRLWNLSDIAPTTSLLKGHAGSVQSVRFTPDGTRLVSGSDDGTIRIWNIPDGSLFATPFEFIDPTDGHISAVKSVAVSPDGTRIAAGGSGCIVQVWRIDDGTLVAGPFIGHTSWIFSVAFSLDGTRVFSGGLDYTVRVWGMRNGLPASLPELDSFITNISSIMFSSDSTRIISSSTSKILGIWDIKNGTVATGPVEGQFLLHAPATLSPNGAYILSHARDHDIQVLSALDCSLVAGPFGVYLSPPPVQFTPDSKSIVIGYGDGRIEIQDLHQGGSAVRSFHGHNYQLTSIALSPDGTYIATYCGREDRLQVWNILTPTLEISTPKDSESSDGESFEGWRVQEDGWAVNQRGDLLLWMPPDIATLRPSHYTMLTVTKQGTLIFPEQELSVGRQWTQCFV</sequence>
<dbReference type="Proteomes" id="UP000663888">
    <property type="component" value="Unassembled WGS sequence"/>
</dbReference>
<comment type="caution">
    <text evidence="7">The sequence shown here is derived from an EMBL/GenBank/DDBJ whole genome shotgun (WGS) entry which is preliminary data.</text>
</comment>
<evidence type="ECO:0000256" key="4">
    <source>
        <dbReference type="SAM" id="Coils"/>
    </source>
</evidence>
<dbReference type="SUPFAM" id="SSF52540">
    <property type="entry name" value="P-loop containing nucleoside triphosphate hydrolases"/>
    <property type="match status" value="1"/>
</dbReference>
<dbReference type="SUPFAM" id="SSF50978">
    <property type="entry name" value="WD40 repeat-like"/>
    <property type="match status" value="2"/>
</dbReference>
<name>A0A8H3CYG7_9AGAM</name>
<dbReference type="CDD" id="cd00200">
    <property type="entry name" value="WD40"/>
    <property type="match status" value="1"/>
</dbReference>
<feature type="repeat" description="WD" evidence="3">
    <location>
        <begin position="1084"/>
        <end position="1125"/>
    </location>
</feature>
<feature type="repeat" description="WD" evidence="3">
    <location>
        <begin position="992"/>
        <end position="1033"/>
    </location>
</feature>
<dbReference type="Pfam" id="PF24883">
    <property type="entry name" value="NPHP3_N"/>
    <property type="match status" value="1"/>
</dbReference>
<feature type="repeat" description="WD" evidence="3">
    <location>
        <begin position="1035"/>
        <end position="1076"/>
    </location>
</feature>
<dbReference type="PROSITE" id="PS50082">
    <property type="entry name" value="WD_REPEATS_2"/>
    <property type="match status" value="7"/>
</dbReference>
<dbReference type="PROSITE" id="PS00678">
    <property type="entry name" value="WD_REPEATS_1"/>
    <property type="match status" value="2"/>
</dbReference>
<dbReference type="Pfam" id="PF00400">
    <property type="entry name" value="WD40"/>
    <property type="match status" value="8"/>
</dbReference>
<dbReference type="PANTHER" id="PTHR19848:SF8">
    <property type="entry name" value="F-BOX AND WD REPEAT DOMAIN CONTAINING 7"/>
    <property type="match status" value="1"/>
</dbReference>
<dbReference type="PROSITE" id="PS50837">
    <property type="entry name" value="NACHT"/>
    <property type="match status" value="1"/>
</dbReference>
<evidence type="ECO:0000256" key="3">
    <source>
        <dbReference type="PROSITE-ProRule" id="PRU00221"/>
    </source>
</evidence>
<feature type="repeat" description="WD" evidence="3">
    <location>
        <begin position="1127"/>
        <end position="1168"/>
    </location>
</feature>
<accession>A0A8H3CYG7</accession>
<evidence type="ECO:0000259" key="6">
    <source>
        <dbReference type="PROSITE" id="PS50837"/>
    </source>
</evidence>
<dbReference type="PANTHER" id="PTHR19848">
    <property type="entry name" value="WD40 REPEAT PROTEIN"/>
    <property type="match status" value="1"/>
</dbReference>
<dbReference type="InterPro" id="IPR007111">
    <property type="entry name" value="NACHT_NTPase"/>
</dbReference>
<protein>
    <recommendedName>
        <fullName evidence="6">NACHT domain-containing protein</fullName>
    </recommendedName>
</protein>
<dbReference type="InterPro" id="IPR015943">
    <property type="entry name" value="WD40/YVTN_repeat-like_dom_sf"/>
</dbReference>
<dbReference type="InterPro" id="IPR019775">
    <property type="entry name" value="WD40_repeat_CS"/>
</dbReference>
<dbReference type="Gene3D" id="3.40.50.300">
    <property type="entry name" value="P-loop containing nucleotide triphosphate hydrolases"/>
    <property type="match status" value="1"/>
</dbReference>
<evidence type="ECO:0000313" key="7">
    <source>
        <dbReference type="EMBL" id="CAE6501985.1"/>
    </source>
</evidence>
<dbReference type="InterPro" id="IPR056884">
    <property type="entry name" value="NPHP3-like_N"/>
</dbReference>
<proteinExistence type="predicted"/>
<evidence type="ECO:0000313" key="8">
    <source>
        <dbReference type="Proteomes" id="UP000663888"/>
    </source>
</evidence>
<feature type="compositionally biased region" description="Polar residues" evidence="5">
    <location>
        <begin position="20"/>
        <end position="30"/>
    </location>
</feature>
<dbReference type="InterPro" id="IPR020472">
    <property type="entry name" value="WD40_PAC1"/>
</dbReference>
<feature type="coiled-coil region" evidence="4">
    <location>
        <begin position="155"/>
        <end position="182"/>
    </location>
</feature>
<dbReference type="PRINTS" id="PR00320">
    <property type="entry name" value="GPROTEINBRPT"/>
</dbReference>
<keyword evidence="4" id="KW-0175">Coiled coil</keyword>
<keyword evidence="1 3" id="KW-0853">WD repeat</keyword>
<feature type="repeat" description="WD" evidence="3">
    <location>
        <begin position="906"/>
        <end position="947"/>
    </location>
</feature>
<feature type="domain" description="NACHT" evidence="6">
    <location>
        <begin position="326"/>
        <end position="473"/>
    </location>
</feature>
<gene>
    <name evidence="7" type="ORF">RDB_LOCUS154282</name>
</gene>
<dbReference type="PROSITE" id="PS50294">
    <property type="entry name" value="WD_REPEATS_REGION"/>
    <property type="match status" value="6"/>
</dbReference>
<dbReference type="InterPro" id="IPR036322">
    <property type="entry name" value="WD40_repeat_dom_sf"/>
</dbReference>
<dbReference type="Gene3D" id="2.130.10.10">
    <property type="entry name" value="YVTN repeat-like/Quinoprotein amine dehydrogenase"/>
    <property type="match status" value="4"/>
</dbReference>
<evidence type="ECO:0000256" key="2">
    <source>
        <dbReference type="ARBA" id="ARBA00022737"/>
    </source>
</evidence>
<organism evidence="7 8">
    <name type="scientific">Rhizoctonia solani</name>
    <dbReference type="NCBI Taxonomy" id="456999"/>
    <lineage>
        <taxon>Eukaryota</taxon>
        <taxon>Fungi</taxon>
        <taxon>Dikarya</taxon>
        <taxon>Basidiomycota</taxon>
        <taxon>Agaricomycotina</taxon>
        <taxon>Agaricomycetes</taxon>
        <taxon>Cantharellales</taxon>
        <taxon>Ceratobasidiaceae</taxon>
        <taxon>Rhizoctonia</taxon>
    </lineage>
</organism>
<dbReference type="InterPro" id="IPR001680">
    <property type="entry name" value="WD40_rpt"/>
</dbReference>
<feature type="region of interest" description="Disordered" evidence="5">
    <location>
        <begin position="1"/>
        <end position="47"/>
    </location>
</feature>
<dbReference type="InterPro" id="IPR027417">
    <property type="entry name" value="P-loop_NTPase"/>
</dbReference>
<reference evidence="7" key="1">
    <citation type="submission" date="2021-01" db="EMBL/GenBank/DDBJ databases">
        <authorList>
            <person name="Kaushik A."/>
        </authorList>
    </citation>
    <scope>NUCLEOTIDE SEQUENCE</scope>
    <source>
        <strain evidence="7">AG4-R118</strain>
    </source>
</reference>
<feature type="repeat" description="WD" evidence="3">
    <location>
        <begin position="949"/>
        <end position="990"/>
    </location>
</feature>
<dbReference type="SMART" id="SM00320">
    <property type="entry name" value="WD40"/>
    <property type="match status" value="9"/>
</dbReference>
<evidence type="ECO:0000256" key="1">
    <source>
        <dbReference type="ARBA" id="ARBA00022574"/>
    </source>
</evidence>
<feature type="repeat" description="WD" evidence="3">
    <location>
        <begin position="1171"/>
        <end position="1212"/>
    </location>
</feature>
<keyword evidence="2" id="KW-0677">Repeat</keyword>
<dbReference type="EMBL" id="CAJMWX010001680">
    <property type="protein sequence ID" value="CAE6501985.1"/>
    <property type="molecule type" value="Genomic_DNA"/>
</dbReference>